<dbReference type="InterPro" id="IPR029046">
    <property type="entry name" value="LolA/LolB/LppX"/>
</dbReference>
<reference evidence="2" key="1">
    <citation type="submission" date="2020-10" db="EMBL/GenBank/DDBJ databases">
        <authorList>
            <person name="Gilroy R."/>
        </authorList>
    </citation>
    <scope>NUCLEOTIDE SEQUENCE</scope>
    <source>
        <strain evidence="2">F6-4510</strain>
    </source>
</reference>
<reference evidence="2" key="2">
    <citation type="journal article" date="2021" name="PeerJ">
        <title>Extensive microbial diversity within the chicken gut microbiome revealed by metagenomics and culture.</title>
        <authorList>
            <person name="Gilroy R."/>
            <person name="Ravi A."/>
            <person name="Getino M."/>
            <person name="Pursley I."/>
            <person name="Horton D.L."/>
            <person name="Alikhan N.F."/>
            <person name="Baker D."/>
            <person name="Gharbi K."/>
            <person name="Hall N."/>
            <person name="Watson M."/>
            <person name="Adriaenssens E.M."/>
            <person name="Foster-Nyarko E."/>
            <person name="Jarju S."/>
            <person name="Secka A."/>
            <person name="Antonio M."/>
            <person name="Oren A."/>
            <person name="Chaudhuri R.R."/>
            <person name="La Ragione R."/>
            <person name="Hildebrand F."/>
            <person name="Pallen M.J."/>
        </authorList>
    </citation>
    <scope>NUCLEOTIDE SEQUENCE</scope>
    <source>
        <strain evidence="2">F6-4510</strain>
    </source>
</reference>
<feature type="chain" id="PRO_5039593683" evidence="1">
    <location>
        <begin position="24"/>
        <end position="209"/>
    </location>
</feature>
<protein>
    <submittedName>
        <fullName evidence="2">Outer membrane lipoprotein carrier protein LolA</fullName>
    </submittedName>
</protein>
<dbReference type="PANTHER" id="PTHR37507">
    <property type="entry name" value="SPORULATION PROTEIN YDCC"/>
    <property type="match status" value="1"/>
</dbReference>
<evidence type="ECO:0000313" key="3">
    <source>
        <dbReference type="Proteomes" id="UP000823611"/>
    </source>
</evidence>
<dbReference type="PROSITE" id="PS51257">
    <property type="entry name" value="PROKAR_LIPOPROTEIN"/>
    <property type="match status" value="1"/>
</dbReference>
<keyword evidence="2" id="KW-0449">Lipoprotein</keyword>
<dbReference type="Gene3D" id="2.50.20.10">
    <property type="entry name" value="Lipoprotein localisation LolA/LolB/LppX"/>
    <property type="match status" value="1"/>
</dbReference>
<gene>
    <name evidence="2" type="ORF">IAC55_07775</name>
</gene>
<dbReference type="AlphaFoldDB" id="A0A9D9H1F0"/>
<feature type="signal peptide" evidence="1">
    <location>
        <begin position="1"/>
        <end position="23"/>
    </location>
</feature>
<dbReference type="SUPFAM" id="SSF89392">
    <property type="entry name" value="Prokaryotic lipoproteins and lipoprotein localization factors"/>
    <property type="match status" value="1"/>
</dbReference>
<keyword evidence="1" id="KW-0732">Signal</keyword>
<dbReference type="Proteomes" id="UP000823611">
    <property type="component" value="Unassembled WGS sequence"/>
</dbReference>
<dbReference type="EMBL" id="JADIMX010000148">
    <property type="protein sequence ID" value="MBO8435200.1"/>
    <property type="molecule type" value="Genomic_DNA"/>
</dbReference>
<sequence length="209" mass="23944">MKLLKCIAFFVVSVLLFVGCGNSEEVSTMEKIQNQLKNMESYECTGTLTRISNKGQNVYDIKQYYKSTGEYRLELLSPDDVAGNYTVFDGTSIFQHNPRVQGKYIKNVPQSQMRNELFLGSFAKNYFQSEDVSIETASMETGTTTVIEAVIPGENKYTATEKLWINDETIKPVKLVIYDVEGNERYIVEYKDFEYNCDIDDSLFKIPEN</sequence>
<accession>A0A9D9H1F0</accession>
<name>A0A9D9H1F0_9FIRM</name>
<proteinExistence type="predicted"/>
<dbReference type="NCBIfam" id="NF041287">
    <property type="entry name" value="lipo_GerS_rel"/>
    <property type="match status" value="1"/>
</dbReference>
<dbReference type="PANTHER" id="PTHR37507:SF2">
    <property type="entry name" value="SPORULATION PROTEIN YDCC"/>
    <property type="match status" value="1"/>
</dbReference>
<comment type="caution">
    <text evidence="2">The sequence shown here is derived from an EMBL/GenBank/DDBJ whole genome shotgun (WGS) entry which is preliminary data.</text>
</comment>
<dbReference type="InterPro" id="IPR052944">
    <property type="entry name" value="Sporulation_related"/>
</dbReference>
<evidence type="ECO:0000256" key="1">
    <source>
        <dbReference type="SAM" id="SignalP"/>
    </source>
</evidence>
<organism evidence="2 3">
    <name type="scientific">Candidatus Fimicola merdigallinarum</name>
    <dbReference type="NCBI Taxonomy" id="2840819"/>
    <lineage>
        <taxon>Bacteria</taxon>
        <taxon>Bacillati</taxon>
        <taxon>Bacillota</taxon>
        <taxon>Clostridia</taxon>
        <taxon>Lachnospirales</taxon>
        <taxon>Lachnospiraceae</taxon>
        <taxon>Lachnospiraceae incertae sedis</taxon>
        <taxon>Candidatus Fimicola</taxon>
    </lineage>
</organism>
<evidence type="ECO:0000313" key="2">
    <source>
        <dbReference type="EMBL" id="MBO8435200.1"/>
    </source>
</evidence>